<name>L1N004_9BACT</name>
<dbReference type="Pfam" id="PF00884">
    <property type="entry name" value="Sulfatase"/>
    <property type="match status" value="1"/>
</dbReference>
<gene>
    <name evidence="4" type="ORF">HMPREF9151_02384</name>
</gene>
<dbReference type="SUPFAM" id="SSF53649">
    <property type="entry name" value="Alkaline phosphatase-like"/>
    <property type="match status" value="1"/>
</dbReference>
<organism evidence="4 5">
    <name type="scientific">Hoylesella saccharolytica F0055</name>
    <dbReference type="NCBI Taxonomy" id="1127699"/>
    <lineage>
        <taxon>Bacteria</taxon>
        <taxon>Pseudomonadati</taxon>
        <taxon>Bacteroidota</taxon>
        <taxon>Bacteroidia</taxon>
        <taxon>Bacteroidales</taxon>
        <taxon>Prevotellaceae</taxon>
        <taxon>Hoylesella</taxon>
    </lineage>
</organism>
<keyword evidence="1" id="KW-1133">Transmembrane helix</keyword>
<accession>L1N004</accession>
<dbReference type="PATRIC" id="fig|1127699.3.peg.2186"/>
<proteinExistence type="predicted"/>
<reference evidence="4 5" key="1">
    <citation type="submission" date="2012-05" db="EMBL/GenBank/DDBJ databases">
        <authorList>
            <person name="Weinstock G."/>
            <person name="Sodergren E."/>
            <person name="Lobos E.A."/>
            <person name="Fulton L."/>
            <person name="Fulton R."/>
            <person name="Courtney L."/>
            <person name="Fronick C."/>
            <person name="O'Laughlin M."/>
            <person name="Godfrey J."/>
            <person name="Wilson R.M."/>
            <person name="Miner T."/>
            <person name="Farmer C."/>
            <person name="Delehaunty K."/>
            <person name="Cordes M."/>
            <person name="Minx P."/>
            <person name="Tomlinson C."/>
            <person name="Chen J."/>
            <person name="Wollam A."/>
            <person name="Pepin K.H."/>
            <person name="Bhonagiri V."/>
            <person name="Zhang X."/>
            <person name="Suruliraj S."/>
            <person name="Warren W."/>
            <person name="Mitreva M."/>
            <person name="Mardis E.R."/>
            <person name="Wilson R.K."/>
        </authorList>
    </citation>
    <scope>NUCLEOTIDE SEQUENCE [LARGE SCALE GENOMIC DNA]</scope>
    <source>
        <strain evidence="4 5">F0055</strain>
    </source>
</reference>
<feature type="transmembrane region" description="Helical" evidence="1">
    <location>
        <begin position="14"/>
        <end position="34"/>
    </location>
</feature>
<feature type="domain" description="Inner membrane protein YejM N-terminal" evidence="3">
    <location>
        <begin position="12"/>
        <end position="244"/>
    </location>
</feature>
<dbReference type="InterPro" id="IPR017850">
    <property type="entry name" value="Alkaline_phosphatase_core_sf"/>
</dbReference>
<feature type="transmembrane region" description="Helical" evidence="1">
    <location>
        <begin position="80"/>
        <end position="105"/>
    </location>
</feature>
<dbReference type="CDD" id="cd16148">
    <property type="entry name" value="sulfatase_like"/>
    <property type="match status" value="1"/>
</dbReference>
<dbReference type="InterPro" id="IPR012159">
    <property type="entry name" value="YejM-like"/>
</dbReference>
<evidence type="ECO:0000259" key="3">
    <source>
        <dbReference type="Pfam" id="PF11893"/>
    </source>
</evidence>
<dbReference type="STRING" id="1127699.HMPREF9151_02384"/>
<dbReference type="InterPro" id="IPR052701">
    <property type="entry name" value="GAG_Ulvan_Degrading_Sulfatases"/>
</dbReference>
<sequence length="613" mass="70393">MEKHTTQDLLKRGFLFYAASTLLLAVQLMCYLFGSSTIELMDFFGYLFFITSCISHAAMFALIPYLLYMLLVWMGFRRTAIWVQVSLVVLLCLLNQLNAQVYALYRFHINGFVLNMVFGPGAGDIFTFNASLYVKEILLFIGLGVGVYAIWRLSQWIWQRKHKAYVGIVMATVVFCTLFAHLSHIYGSFVSHTSVVRSAKLLPYYFPTTAYSLMFNMGIQPANDSRQLHNGGSGTICYPITPLQTVRPDSLPNIVLILLDSWNKRALTPECMPNTYRFATENQWFTNHVSGSNGTRSGVFSLFFGLTCYYWEDFEAARINPLLVERLLKLGYDFRTYPSATLGNPNFASVLFRSVPHLRTHTEGKTALERDTKLTTDYLADLHREQKNKRPTFSFLFFDLPHSFELSEKDNRKFTPAWAYADYTKLNNDLDPTPFFNLYRNTCYQDDILLGRIFNALKQQGMLDHTVVIISGDHGQEFNENKKNYWGHNGNFSVWQIGVPLICHFPHQSAQKHTYRTTHYDIVPTLMHDYLGVKNPTGDYSMGKLLSDKSGRGWHIVGSNLNYAFVIEGDSILEKQPEGGLDVYDAKMNPVANYRINVKKFNRAVDNLNRFYR</sequence>
<evidence type="ECO:0000259" key="2">
    <source>
        <dbReference type="Pfam" id="PF00884"/>
    </source>
</evidence>
<dbReference type="AlphaFoldDB" id="L1N004"/>
<protein>
    <submittedName>
        <fullName evidence="4">Arylsulfatase</fullName>
    </submittedName>
</protein>
<evidence type="ECO:0000256" key="1">
    <source>
        <dbReference type="SAM" id="Phobius"/>
    </source>
</evidence>
<feature type="domain" description="Sulfatase N-terminal" evidence="2">
    <location>
        <begin position="252"/>
        <end position="528"/>
    </location>
</feature>
<dbReference type="InterPro" id="IPR000917">
    <property type="entry name" value="Sulfatase_N"/>
</dbReference>
<dbReference type="OrthoDB" id="9786870at2"/>
<feature type="transmembrane region" description="Helical" evidence="1">
    <location>
        <begin position="163"/>
        <end position="182"/>
    </location>
</feature>
<keyword evidence="1" id="KW-0812">Transmembrane</keyword>
<feature type="transmembrane region" description="Helical" evidence="1">
    <location>
        <begin position="46"/>
        <end position="68"/>
    </location>
</feature>
<dbReference type="RefSeq" id="WP_009161244.1">
    <property type="nucleotide sequence ID" value="NZ_KB290963.1"/>
</dbReference>
<evidence type="ECO:0000313" key="5">
    <source>
        <dbReference type="Proteomes" id="UP000010433"/>
    </source>
</evidence>
<comment type="caution">
    <text evidence="4">The sequence shown here is derived from an EMBL/GenBank/DDBJ whole genome shotgun (WGS) entry which is preliminary data.</text>
</comment>
<dbReference type="InterPro" id="IPR024588">
    <property type="entry name" value="YejM_N"/>
</dbReference>
<dbReference type="PANTHER" id="PTHR43751">
    <property type="entry name" value="SULFATASE"/>
    <property type="match status" value="1"/>
</dbReference>
<dbReference type="PIRSF" id="PIRSF004950">
    <property type="entry name" value="Mmb_sulf_HI0842"/>
    <property type="match status" value="1"/>
</dbReference>
<dbReference type="HOGENOM" id="CLU_030247_1_0_10"/>
<keyword evidence="1" id="KW-0472">Membrane</keyword>
<dbReference type="Proteomes" id="UP000010433">
    <property type="component" value="Unassembled WGS sequence"/>
</dbReference>
<dbReference type="EMBL" id="AMEP01000153">
    <property type="protein sequence ID" value="EKX96700.1"/>
    <property type="molecule type" value="Genomic_DNA"/>
</dbReference>
<keyword evidence="5" id="KW-1185">Reference proteome</keyword>
<dbReference type="PANTHER" id="PTHR43751:SF3">
    <property type="entry name" value="SULFATASE N-TERMINAL DOMAIN-CONTAINING PROTEIN"/>
    <property type="match status" value="1"/>
</dbReference>
<dbReference type="Gene3D" id="3.40.720.10">
    <property type="entry name" value="Alkaline Phosphatase, subunit A"/>
    <property type="match status" value="1"/>
</dbReference>
<feature type="transmembrane region" description="Helical" evidence="1">
    <location>
        <begin position="125"/>
        <end position="151"/>
    </location>
</feature>
<dbReference type="Pfam" id="PF11893">
    <property type="entry name" value="DUF3413"/>
    <property type="match status" value="1"/>
</dbReference>
<evidence type="ECO:0000313" key="4">
    <source>
        <dbReference type="EMBL" id="EKX96700.1"/>
    </source>
</evidence>